<dbReference type="Gene3D" id="3.10.20.90">
    <property type="entry name" value="Phosphatidylinositol 3-kinase Catalytic Subunit, Chain A, domain 1"/>
    <property type="match status" value="1"/>
</dbReference>
<dbReference type="Proteomes" id="UP000039865">
    <property type="component" value="Unassembled WGS sequence"/>
</dbReference>
<evidence type="ECO:0000256" key="1">
    <source>
        <dbReference type="SAM" id="MobiDB-lite"/>
    </source>
</evidence>
<dbReference type="InterPro" id="IPR029071">
    <property type="entry name" value="Ubiquitin-like_domsf"/>
</dbReference>
<reference evidence="3 4" key="1">
    <citation type="submission" date="2014-06" db="EMBL/GenBank/DDBJ databases">
        <authorList>
            <person name="Swart Estienne"/>
        </authorList>
    </citation>
    <scope>NUCLEOTIDE SEQUENCE [LARGE SCALE GENOMIC DNA]</scope>
    <source>
        <strain evidence="3 4">130c</strain>
    </source>
</reference>
<dbReference type="Pfam" id="PF13881">
    <property type="entry name" value="Rad60-SLD_2"/>
    <property type="match status" value="1"/>
</dbReference>
<dbReference type="InterPro" id="IPR000626">
    <property type="entry name" value="Ubiquitin-like_dom"/>
</dbReference>
<dbReference type="SUPFAM" id="SSF54236">
    <property type="entry name" value="Ubiquitin-like"/>
    <property type="match status" value="1"/>
</dbReference>
<protein>
    <recommendedName>
        <fullName evidence="2">Ubiquitin-like domain-containing protein</fullName>
    </recommendedName>
</protein>
<dbReference type="InterPro" id="IPR039540">
    <property type="entry name" value="UBL3-like_ubiquitin_dom"/>
</dbReference>
<dbReference type="AlphaFoldDB" id="A0A077ZTL3"/>
<accession>A0A077ZTL3</accession>
<sequence>MVENNNYNSNGNQMNLKVILVHYPGAPIQLSFDKSSTVKQLKDYLLRDKWPQNYTDVQTIEKLRFFYQGKELQDSSFLSLVGFITETKNEEGIVEKLVPGILVHTVKKNQGASQQSPNKEMQSQQKSKQRNPENTENSSCNCRIF</sequence>
<dbReference type="PROSITE" id="PS50053">
    <property type="entry name" value="UBIQUITIN_2"/>
    <property type="match status" value="1"/>
</dbReference>
<gene>
    <name evidence="3" type="primary">Contig15873.g16923</name>
    <name evidence="3" type="ORF">STYLEM_1639</name>
</gene>
<evidence type="ECO:0000259" key="2">
    <source>
        <dbReference type="PROSITE" id="PS50053"/>
    </source>
</evidence>
<evidence type="ECO:0000313" key="4">
    <source>
        <dbReference type="Proteomes" id="UP000039865"/>
    </source>
</evidence>
<proteinExistence type="predicted"/>
<dbReference type="InParanoid" id="A0A077ZTL3"/>
<organism evidence="3 4">
    <name type="scientific">Stylonychia lemnae</name>
    <name type="common">Ciliate</name>
    <dbReference type="NCBI Taxonomy" id="5949"/>
    <lineage>
        <taxon>Eukaryota</taxon>
        <taxon>Sar</taxon>
        <taxon>Alveolata</taxon>
        <taxon>Ciliophora</taxon>
        <taxon>Intramacronucleata</taxon>
        <taxon>Spirotrichea</taxon>
        <taxon>Stichotrichia</taxon>
        <taxon>Sporadotrichida</taxon>
        <taxon>Oxytrichidae</taxon>
        <taxon>Stylonychinae</taxon>
        <taxon>Stylonychia</taxon>
    </lineage>
</organism>
<evidence type="ECO:0000313" key="3">
    <source>
        <dbReference type="EMBL" id="CDW72675.1"/>
    </source>
</evidence>
<name>A0A077ZTL3_STYLE</name>
<keyword evidence="4" id="KW-1185">Reference proteome</keyword>
<feature type="domain" description="Ubiquitin-like" evidence="2">
    <location>
        <begin position="16"/>
        <end position="83"/>
    </location>
</feature>
<feature type="region of interest" description="Disordered" evidence="1">
    <location>
        <begin position="108"/>
        <end position="145"/>
    </location>
</feature>
<dbReference type="EMBL" id="CCKQ01001560">
    <property type="protein sequence ID" value="CDW72675.1"/>
    <property type="molecule type" value="Genomic_DNA"/>
</dbReference>